<feature type="region of interest" description="Disordered" evidence="5">
    <location>
        <begin position="275"/>
        <end position="294"/>
    </location>
</feature>
<protein>
    <recommendedName>
        <fullName evidence="7">Amino acid permease/ SLC12A domain-containing protein</fullName>
    </recommendedName>
</protein>
<feature type="compositionally biased region" description="Polar residues" evidence="5">
    <location>
        <begin position="282"/>
        <end position="294"/>
    </location>
</feature>
<feature type="transmembrane region" description="Helical" evidence="6">
    <location>
        <begin position="657"/>
        <end position="680"/>
    </location>
</feature>
<feature type="transmembrane region" description="Helical" evidence="6">
    <location>
        <begin position="499"/>
        <end position="520"/>
    </location>
</feature>
<dbReference type="SUPFAM" id="SSF52833">
    <property type="entry name" value="Thioredoxin-like"/>
    <property type="match status" value="1"/>
</dbReference>
<feature type="transmembrane region" description="Helical" evidence="6">
    <location>
        <begin position="744"/>
        <end position="764"/>
    </location>
</feature>
<evidence type="ECO:0000313" key="8">
    <source>
        <dbReference type="EMBL" id="PPQ69429.1"/>
    </source>
</evidence>
<feature type="transmembrane region" description="Helical" evidence="6">
    <location>
        <begin position="423"/>
        <end position="445"/>
    </location>
</feature>
<dbReference type="InterPro" id="IPR036249">
    <property type="entry name" value="Thioredoxin-like_sf"/>
</dbReference>
<dbReference type="Gene3D" id="1.20.1740.10">
    <property type="entry name" value="Amino acid/polyamine transporter I"/>
    <property type="match status" value="1"/>
</dbReference>
<reference evidence="8 9" key="1">
    <citation type="journal article" date="2018" name="Evol. Lett.">
        <title>Horizontal gene cluster transfer increased hallucinogenic mushroom diversity.</title>
        <authorList>
            <person name="Reynolds H.T."/>
            <person name="Vijayakumar V."/>
            <person name="Gluck-Thaler E."/>
            <person name="Korotkin H.B."/>
            <person name="Matheny P.B."/>
            <person name="Slot J.C."/>
        </authorList>
    </citation>
    <scope>NUCLEOTIDE SEQUENCE [LARGE SCALE GENOMIC DNA]</scope>
    <source>
        <strain evidence="8 9">2629</strain>
    </source>
</reference>
<dbReference type="GO" id="GO:0051118">
    <property type="term" value="F:glucan endo-1,3-alpha-glucosidase activity"/>
    <property type="evidence" value="ECO:0007669"/>
    <property type="project" value="InterPro"/>
</dbReference>
<evidence type="ECO:0000313" key="9">
    <source>
        <dbReference type="Proteomes" id="UP000284842"/>
    </source>
</evidence>
<dbReference type="InterPro" id="IPR005197">
    <property type="entry name" value="Glyco_hydro_71"/>
</dbReference>
<evidence type="ECO:0000256" key="6">
    <source>
        <dbReference type="SAM" id="Phobius"/>
    </source>
</evidence>
<dbReference type="EMBL" id="NHTK01005985">
    <property type="protein sequence ID" value="PPQ69429.1"/>
    <property type="molecule type" value="Genomic_DNA"/>
</dbReference>
<feature type="transmembrane region" description="Helical" evidence="6">
    <location>
        <begin position="395"/>
        <end position="417"/>
    </location>
</feature>
<dbReference type="PANTHER" id="PTHR43341">
    <property type="entry name" value="AMINO ACID PERMEASE"/>
    <property type="match status" value="1"/>
</dbReference>
<keyword evidence="2 6" id="KW-0812">Transmembrane</keyword>
<feature type="transmembrane region" description="Helical" evidence="6">
    <location>
        <begin position="313"/>
        <end position="334"/>
    </location>
</feature>
<comment type="caution">
    <text evidence="8">The sequence shown here is derived from an EMBL/GenBank/DDBJ whole genome shotgun (WGS) entry which is preliminary data.</text>
</comment>
<evidence type="ECO:0000259" key="7">
    <source>
        <dbReference type="Pfam" id="PF00324"/>
    </source>
</evidence>
<keyword evidence="3 6" id="KW-1133">Transmembrane helix</keyword>
<evidence type="ECO:0000256" key="1">
    <source>
        <dbReference type="ARBA" id="ARBA00004141"/>
    </source>
</evidence>
<dbReference type="GO" id="GO:0016020">
    <property type="term" value="C:membrane"/>
    <property type="evidence" value="ECO:0007669"/>
    <property type="project" value="UniProtKB-SubCell"/>
</dbReference>
<evidence type="ECO:0000256" key="3">
    <source>
        <dbReference type="ARBA" id="ARBA00022989"/>
    </source>
</evidence>
<feature type="transmembrane region" description="Helical" evidence="6">
    <location>
        <begin position="626"/>
        <end position="645"/>
    </location>
</feature>
<evidence type="ECO:0000256" key="4">
    <source>
        <dbReference type="ARBA" id="ARBA00023136"/>
    </source>
</evidence>
<accession>A0A409VT85</accession>
<feature type="domain" description="Amino acid permease/ SLC12A" evidence="7">
    <location>
        <begin position="312"/>
        <end position="769"/>
    </location>
</feature>
<dbReference type="Gene3D" id="3.20.20.80">
    <property type="entry name" value="Glycosidases"/>
    <property type="match status" value="1"/>
</dbReference>
<dbReference type="PANTHER" id="PTHR43341:SF12">
    <property type="entry name" value="AMINO ACID TRANSPORTER (EUROFUNG)"/>
    <property type="match status" value="1"/>
</dbReference>
<dbReference type="GO" id="GO:0015171">
    <property type="term" value="F:amino acid transmembrane transporter activity"/>
    <property type="evidence" value="ECO:0007669"/>
    <property type="project" value="TreeGrafter"/>
</dbReference>
<feature type="transmembrane region" description="Helical" evidence="6">
    <location>
        <begin position="457"/>
        <end position="479"/>
    </location>
</feature>
<sequence length="815" mass="91355">MLVLSDLDAIALNIGRSEWQRTQVDRAYAAAQRLGTGLKLFLSFDFTEMDCHLAEFVDRVKRYKDHPNQFKVNGKPMVSSYEDCLGNAGWARLKAQTDAYVMPFISGIEGRFHEWPALDTWYCWGCAWPQNNHPKDTDDDNYYLSQLGSRYATTVSMWMYTHYNYKKKNKRLCADQGIQGFPTVKLFPRGDKLPPMVYQEGERTASGFFYFATRRVPKHVDKFSYFDDIPGWSAESFDFDCLQKTFDSRCLDYWLEYPEDKTDADAVFEEREEKESGAIASGSKTTAETRPNATNGNGKRCWMKLQKMKPRHLQMFAVGGSIGTGLFVGSGSALRVGGPAGILVAWLLIGVMLINVTQTIGEMSILYHVPGGFYTLPVRFLGPSFAFAMGQWNYVFQWVIVLPLEITVASTTVQYWGEDIIPIAGWITIFWIVITIVCVFGTLSFAEEEFWSSVIKLLVVVMFIFIGIICICEGGPSVGEYTECIGGRYWSDPGAFANGFKGVCAVFITAAFSFAGTELVGLATSETPNPRATMPATVKTFWRITLIYVTSLTIIGLLLIPYNHPRLLGAPESEGLNHIVNITICISVLSIGISCVYAGSRTLTALAETGYAPKFCDGADKSSRPLYSVIVILLFGALVYVNVGAEALMEEQSVMDWLLALSGHRLSTLFTWLSICLCHIRFRHAWQVQGHSVEELPFQALGGAYGSWFGVILIVLVLIAQFYIAIWPIGGTAGMTGGEIAEGFFKVYLALPVMVLFYIIGYAWKRTLPQRAHEIDLDTGRKSWLTVEEMRQYRAERRNAPLHIRIYRILFTNSA</sequence>
<organism evidence="8 9">
    <name type="scientific">Panaeolus cyanescens</name>
    <dbReference type="NCBI Taxonomy" id="181874"/>
    <lineage>
        <taxon>Eukaryota</taxon>
        <taxon>Fungi</taxon>
        <taxon>Dikarya</taxon>
        <taxon>Basidiomycota</taxon>
        <taxon>Agaricomycotina</taxon>
        <taxon>Agaricomycetes</taxon>
        <taxon>Agaricomycetidae</taxon>
        <taxon>Agaricales</taxon>
        <taxon>Agaricineae</taxon>
        <taxon>Galeropsidaceae</taxon>
        <taxon>Panaeolus</taxon>
    </lineage>
</organism>
<dbReference type="Pfam" id="PF00324">
    <property type="entry name" value="AA_permease"/>
    <property type="match status" value="1"/>
</dbReference>
<feature type="transmembrane region" description="Helical" evidence="6">
    <location>
        <begin position="580"/>
        <end position="599"/>
    </location>
</feature>
<dbReference type="OrthoDB" id="3900342at2759"/>
<dbReference type="STRING" id="181874.A0A409VT85"/>
<dbReference type="InterPro" id="IPR004841">
    <property type="entry name" value="AA-permease/SLC12A_dom"/>
</dbReference>
<gene>
    <name evidence="8" type="ORF">CVT24_001478</name>
</gene>
<dbReference type="InParanoid" id="A0A409VT85"/>
<comment type="subcellular location">
    <subcellularLocation>
        <location evidence="1">Membrane</location>
        <topology evidence="1">Multi-pass membrane protein</topology>
    </subcellularLocation>
</comment>
<dbReference type="Proteomes" id="UP000284842">
    <property type="component" value="Unassembled WGS sequence"/>
</dbReference>
<evidence type="ECO:0000256" key="2">
    <source>
        <dbReference type="ARBA" id="ARBA00022692"/>
    </source>
</evidence>
<keyword evidence="9" id="KW-1185">Reference proteome</keyword>
<feature type="transmembrane region" description="Helical" evidence="6">
    <location>
        <begin position="701"/>
        <end position="724"/>
    </location>
</feature>
<name>A0A409VT85_9AGAR</name>
<dbReference type="FunCoup" id="A0A409VT85">
    <property type="interactions" value="288"/>
</dbReference>
<feature type="transmembrane region" description="Helical" evidence="6">
    <location>
        <begin position="541"/>
        <end position="560"/>
    </location>
</feature>
<dbReference type="AlphaFoldDB" id="A0A409VT85"/>
<keyword evidence="4 6" id="KW-0472">Membrane</keyword>
<dbReference type="InterPro" id="IPR050524">
    <property type="entry name" value="APC_YAT"/>
</dbReference>
<feature type="transmembrane region" description="Helical" evidence="6">
    <location>
        <begin position="340"/>
        <end position="357"/>
    </location>
</feature>
<evidence type="ECO:0000256" key="5">
    <source>
        <dbReference type="SAM" id="MobiDB-lite"/>
    </source>
</evidence>
<proteinExistence type="predicted"/>
<dbReference type="Pfam" id="PF03659">
    <property type="entry name" value="Glyco_hydro_71"/>
    <property type="match status" value="1"/>
</dbReference>